<evidence type="ECO:0000313" key="3">
    <source>
        <dbReference type="Proteomes" id="UP000326757"/>
    </source>
</evidence>
<feature type="region of interest" description="Disordered" evidence="1">
    <location>
        <begin position="23"/>
        <end position="55"/>
    </location>
</feature>
<dbReference type="AlphaFoldDB" id="A0A5N6JXE9"/>
<gene>
    <name evidence="2" type="ORF">EYC80_009298</name>
</gene>
<sequence>MIELYLEWRIDYVNRRRSQNRIAQRKFRESRKKSKISHDHRKHPPSSGGCYSTIETDSIGAPDLQNSTVLGINPPNNFVETIISIEKPDSSATGSPNLAPNDDTSRIENISFVDSLISGDNISLSTPQITNFQSKFDQELEQF</sequence>
<dbReference type="Proteomes" id="UP000326757">
    <property type="component" value="Unassembled WGS sequence"/>
</dbReference>
<feature type="compositionally biased region" description="Basic residues" evidence="1">
    <location>
        <begin position="23"/>
        <end position="44"/>
    </location>
</feature>
<evidence type="ECO:0008006" key="4">
    <source>
        <dbReference type="Google" id="ProtNLM"/>
    </source>
</evidence>
<accession>A0A5N6JXE9</accession>
<organism evidence="2 3">
    <name type="scientific">Monilinia laxa</name>
    <name type="common">Brown rot fungus</name>
    <name type="synonym">Sclerotinia laxa</name>
    <dbReference type="NCBI Taxonomy" id="61186"/>
    <lineage>
        <taxon>Eukaryota</taxon>
        <taxon>Fungi</taxon>
        <taxon>Dikarya</taxon>
        <taxon>Ascomycota</taxon>
        <taxon>Pezizomycotina</taxon>
        <taxon>Leotiomycetes</taxon>
        <taxon>Helotiales</taxon>
        <taxon>Sclerotiniaceae</taxon>
        <taxon>Monilinia</taxon>
    </lineage>
</organism>
<dbReference type="EMBL" id="VIGI01000011">
    <property type="protein sequence ID" value="KAB8293816.1"/>
    <property type="molecule type" value="Genomic_DNA"/>
</dbReference>
<evidence type="ECO:0000256" key="1">
    <source>
        <dbReference type="SAM" id="MobiDB-lite"/>
    </source>
</evidence>
<comment type="caution">
    <text evidence="2">The sequence shown here is derived from an EMBL/GenBank/DDBJ whole genome shotgun (WGS) entry which is preliminary data.</text>
</comment>
<reference evidence="2 3" key="1">
    <citation type="submission" date="2019-06" db="EMBL/GenBank/DDBJ databases">
        <title>Genome Sequence of the Brown Rot Fungal Pathogen Monilinia laxa.</title>
        <authorList>
            <person name="De Miccolis Angelini R.M."/>
            <person name="Landi L."/>
            <person name="Abate D."/>
            <person name="Pollastro S."/>
            <person name="Romanazzi G."/>
            <person name="Faretra F."/>
        </authorList>
    </citation>
    <scope>NUCLEOTIDE SEQUENCE [LARGE SCALE GENOMIC DNA]</scope>
    <source>
        <strain evidence="2 3">Mlax316</strain>
    </source>
</reference>
<dbReference type="CDD" id="cd14688">
    <property type="entry name" value="bZIP_YAP"/>
    <property type="match status" value="1"/>
</dbReference>
<keyword evidence="3" id="KW-1185">Reference proteome</keyword>
<protein>
    <recommendedName>
        <fullName evidence="4">BZIP domain-containing protein</fullName>
    </recommendedName>
</protein>
<name>A0A5N6JXE9_MONLA</name>
<proteinExistence type="predicted"/>
<evidence type="ECO:0000313" key="2">
    <source>
        <dbReference type="EMBL" id="KAB8293816.1"/>
    </source>
</evidence>